<protein>
    <recommendedName>
        <fullName evidence="4">Lipopolysaccharide export system protein LptA</fullName>
    </recommendedName>
</protein>
<dbReference type="GO" id="GO:0017089">
    <property type="term" value="F:glycolipid transfer activity"/>
    <property type="evidence" value="ECO:0007669"/>
    <property type="project" value="TreeGrafter"/>
</dbReference>
<keyword evidence="8" id="KW-1185">Reference proteome</keyword>
<evidence type="ECO:0000259" key="6">
    <source>
        <dbReference type="Pfam" id="PF03968"/>
    </source>
</evidence>
<dbReference type="PANTHER" id="PTHR36504:SF1">
    <property type="entry name" value="LIPOPOLYSACCHARIDE EXPORT SYSTEM PROTEIN LPTA"/>
    <property type="match status" value="1"/>
</dbReference>
<dbReference type="GO" id="GO:0015920">
    <property type="term" value="P:lipopolysaccharide transport"/>
    <property type="evidence" value="ECO:0007669"/>
    <property type="project" value="UniProtKB-UniRule"/>
</dbReference>
<dbReference type="AlphaFoldDB" id="A0A2U8FMR1"/>
<sequence length="200" mass="21223">MPMMLLPHPASPLAARAAHALLALAIVLSGLTLGADAQAEKADRSQPLSFAADAARVEDNQRLNILTGNVELTKGTMVLRSDRVEVRQNADGTQTATATGGAGGRAFFRQKRDALDEFIEGEAEKVVYEGRTDTVHFTGRAIMRRLRGNTVADQVTGQAVVYDNKTSVFQVLGSPTNGEAGKGRVRGVISPRPAEAEGGR</sequence>
<name>A0A2U8FMR1_9BURK</name>
<dbReference type="OrthoDB" id="5294855at2"/>
<dbReference type="Gene3D" id="2.60.450.10">
    <property type="entry name" value="Lipopolysaccharide (LPS) transport protein A like domain"/>
    <property type="match status" value="1"/>
</dbReference>
<dbReference type="PANTHER" id="PTHR36504">
    <property type="entry name" value="LIPOPOLYSACCHARIDE EXPORT SYSTEM PROTEIN LPTA"/>
    <property type="match status" value="1"/>
</dbReference>
<dbReference type="GO" id="GO:0030288">
    <property type="term" value="C:outer membrane-bounded periplasmic space"/>
    <property type="evidence" value="ECO:0007669"/>
    <property type="project" value="TreeGrafter"/>
</dbReference>
<dbReference type="RefSeq" id="WP_109034002.1">
    <property type="nucleotide sequence ID" value="NZ_CP029210.1"/>
</dbReference>
<keyword evidence="2" id="KW-0732">Signal</keyword>
<dbReference type="InterPro" id="IPR005653">
    <property type="entry name" value="OstA-like_N"/>
</dbReference>
<accession>A0A2U8FMR1</accession>
<keyword evidence="1 4" id="KW-0813">Transport</keyword>
<dbReference type="KEGG" id="aon:DEH84_01175"/>
<dbReference type="HAMAP" id="MF_01914">
    <property type="entry name" value="LPS_assembly_LptA"/>
    <property type="match status" value="1"/>
</dbReference>
<reference evidence="7 8" key="1">
    <citation type="submission" date="2018-05" db="EMBL/GenBank/DDBJ databases">
        <title>complete genome sequence of Aquabacterium olei NBRC 110486.</title>
        <authorList>
            <person name="Tang B."/>
            <person name="Chang J."/>
            <person name="Zhang L."/>
            <person name="Yang H."/>
        </authorList>
    </citation>
    <scope>NUCLEOTIDE SEQUENCE [LARGE SCALE GENOMIC DNA]</scope>
    <source>
        <strain evidence="7 8">NBRC 110486</strain>
    </source>
</reference>
<evidence type="ECO:0000256" key="3">
    <source>
        <dbReference type="ARBA" id="ARBA00022764"/>
    </source>
</evidence>
<dbReference type="GO" id="GO:0009279">
    <property type="term" value="C:cell outer membrane"/>
    <property type="evidence" value="ECO:0007669"/>
    <property type="project" value="TreeGrafter"/>
</dbReference>
<gene>
    <name evidence="4 7" type="primary">lptA</name>
    <name evidence="7" type="ORF">DEH84_01175</name>
</gene>
<evidence type="ECO:0000256" key="5">
    <source>
        <dbReference type="SAM" id="MobiDB-lite"/>
    </source>
</evidence>
<comment type="similarity">
    <text evidence="4">Belongs to the LptA family.</text>
</comment>
<comment type="function">
    <text evidence="4">Involved in the assembly of lipopolysaccharide (LPS). Required for the translocation of LPS from the inner membrane to the outer membrane.</text>
</comment>
<evidence type="ECO:0000256" key="2">
    <source>
        <dbReference type="ARBA" id="ARBA00022729"/>
    </source>
</evidence>
<organism evidence="7 8">
    <name type="scientific">Aquabacterium olei</name>
    <dbReference type="NCBI Taxonomy" id="1296669"/>
    <lineage>
        <taxon>Bacteria</taxon>
        <taxon>Pseudomonadati</taxon>
        <taxon>Pseudomonadota</taxon>
        <taxon>Betaproteobacteria</taxon>
        <taxon>Burkholderiales</taxon>
        <taxon>Aquabacterium</taxon>
    </lineage>
</organism>
<feature type="region of interest" description="Disordered" evidence="5">
    <location>
        <begin position="176"/>
        <end position="200"/>
    </location>
</feature>
<dbReference type="EMBL" id="CP029210">
    <property type="protein sequence ID" value="AWI52217.1"/>
    <property type="molecule type" value="Genomic_DNA"/>
</dbReference>
<dbReference type="InterPro" id="IPR052037">
    <property type="entry name" value="LPS_export_LptA"/>
</dbReference>
<evidence type="ECO:0000256" key="1">
    <source>
        <dbReference type="ARBA" id="ARBA00022448"/>
    </source>
</evidence>
<dbReference type="GO" id="GO:0001530">
    <property type="term" value="F:lipopolysaccharide binding"/>
    <property type="evidence" value="ECO:0007669"/>
    <property type="project" value="InterPro"/>
</dbReference>
<dbReference type="GO" id="GO:0043165">
    <property type="term" value="P:Gram-negative-bacterium-type cell outer membrane assembly"/>
    <property type="evidence" value="ECO:0007669"/>
    <property type="project" value="UniProtKB-UniRule"/>
</dbReference>
<keyword evidence="3 4" id="KW-0574">Periplasm</keyword>
<proteinExistence type="inferred from homology"/>
<dbReference type="Pfam" id="PF03968">
    <property type="entry name" value="LptD_N"/>
    <property type="match status" value="1"/>
</dbReference>
<evidence type="ECO:0000256" key="4">
    <source>
        <dbReference type="HAMAP-Rule" id="MF_01914"/>
    </source>
</evidence>
<evidence type="ECO:0000313" key="7">
    <source>
        <dbReference type="EMBL" id="AWI52217.1"/>
    </source>
</evidence>
<dbReference type="InterPro" id="IPR014340">
    <property type="entry name" value="LptA"/>
</dbReference>
<feature type="domain" description="Organic solvent tolerance-like N-terminal" evidence="6">
    <location>
        <begin position="52"/>
        <end position="166"/>
    </location>
</feature>
<comment type="subcellular location">
    <subcellularLocation>
        <location evidence="4">Periplasm</location>
    </subcellularLocation>
</comment>
<evidence type="ECO:0000313" key="8">
    <source>
        <dbReference type="Proteomes" id="UP000244892"/>
    </source>
</evidence>
<dbReference type="NCBIfam" id="TIGR03002">
    <property type="entry name" value="outer_YhbN_LptA"/>
    <property type="match status" value="1"/>
</dbReference>
<comment type="subunit">
    <text evidence="4">Component of the lipopolysaccharide transport and assembly complex.</text>
</comment>
<dbReference type="Proteomes" id="UP000244892">
    <property type="component" value="Chromosome"/>
</dbReference>